<comment type="caution">
    <text evidence="2">The sequence shown here is derived from an EMBL/GenBank/DDBJ whole genome shotgun (WGS) entry which is preliminary data.</text>
</comment>
<keyword evidence="3" id="KW-1185">Reference proteome</keyword>
<evidence type="ECO:0000313" key="2">
    <source>
        <dbReference type="EMBL" id="GAA1903674.1"/>
    </source>
</evidence>
<protein>
    <recommendedName>
        <fullName evidence="4">Acetoacetate decarboxylase</fullName>
    </recommendedName>
</protein>
<dbReference type="Proteomes" id="UP001501303">
    <property type="component" value="Unassembled WGS sequence"/>
</dbReference>
<gene>
    <name evidence="2" type="ORF">GCM10009716_12060</name>
</gene>
<organism evidence="2 3">
    <name type="scientific">Streptomyces sodiiphilus</name>
    <dbReference type="NCBI Taxonomy" id="226217"/>
    <lineage>
        <taxon>Bacteria</taxon>
        <taxon>Bacillati</taxon>
        <taxon>Actinomycetota</taxon>
        <taxon>Actinomycetes</taxon>
        <taxon>Kitasatosporales</taxon>
        <taxon>Streptomycetaceae</taxon>
        <taxon>Streptomyces</taxon>
    </lineage>
</organism>
<dbReference type="Gene3D" id="2.40.400.10">
    <property type="entry name" value="Acetoacetate decarboxylase-like"/>
    <property type="match status" value="1"/>
</dbReference>
<dbReference type="SUPFAM" id="SSF160104">
    <property type="entry name" value="Acetoacetate decarboxylase-like"/>
    <property type="match status" value="1"/>
</dbReference>
<dbReference type="InterPro" id="IPR023375">
    <property type="entry name" value="ADC_dom_sf"/>
</dbReference>
<feature type="region of interest" description="Disordered" evidence="1">
    <location>
        <begin position="1"/>
        <end position="31"/>
    </location>
</feature>
<proteinExistence type="predicted"/>
<evidence type="ECO:0000256" key="1">
    <source>
        <dbReference type="SAM" id="MobiDB-lite"/>
    </source>
</evidence>
<sequence>MPGPQHTEPIPGVLPFTPGNGPEWPDAPPPGPPWHCRVDALVWWYPAPRAARRALPDNLAHRRLLPVAVGMWLRYLDSPVGRYDEVAASPALLADPLPHGHVPFIAVDSATSVRAGREHWALPKTRARFEGDPGGSEPLRAAGDGWRVEARPRPRGPRVPLRLAWATVQEHADGTLSRTGLRLAGRGRAAGLPVSVTGPHALTDWFRGGRHRAVQFTDAHLTVLPPRPVRD</sequence>
<reference evidence="2 3" key="1">
    <citation type="journal article" date="2019" name="Int. J. Syst. Evol. Microbiol.">
        <title>The Global Catalogue of Microorganisms (GCM) 10K type strain sequencing project: providing services to taxonomists for standard genome sequencing and annotation.</title>
        <authorList>
            <consortium name="The Broad Institute Genomics Platform"/>
            <consortium name="The Broad Institute Genome Sequencing Center for Infectious Disease"/>
            <person name="Wu L."/>
            <person name="Ma J."/>
        </authorList>
    </citation>
    <scope>NUCLEOTIDE SEQUENCE [LARGE SCALE GENOMIC DNA]</scope>
    <source>
        <strain evidence="2 3">JCM 13581</strain>
    </source>
</reference>
<accession>A0ABN2NYZ5</accession>
<evidence type="ECO:0000313" key="3">
    <source>
        <dbReference type="Proteomes" id="UP001501303"/>
    </source>
</evidence>
<name>A0ABN2NYZ5_9ACTN</name>
<dbReference type="RefSeq" id="WP_344259458.1">
    <property type="nucleotide sequence ID" value="NZ_BAAAMJ010000010.1"/>
</dbReference>
<dbReference type="EMBL" id="BAAAMJ010000010">
    <property type="protein sequence ID" value="GAA1903674.1"/>
    <property type="molecule type" value="Genomic_DNA"/>
</dbReference>
<dbReference type="Pfam" id="PF06314">
    <property type="entry name" value="ADC"/>
    <property type="match status" value="1"/>
</dbReference>
<evidence type="ECO:0008006" key="4">
    <source>
        <dbReference type="Google" id="ProtNLM"/>
    </source>
</evidence>
<dbReference type="InterPro" id="IPR010451">
    <property type="entry name" value="Acetoacetate_decarboxylase"/>
</dbReference>